<comment type="caution">
    <text evidence="1">The sequence shown here is derived from an EMBL/GenBank/DDBJ whole genome shotgun (WGS) entry which is preliminary data.</text>
</comment>
<dbReference type="EMBL" id="BAABKO010000002">
    <property type="protein sequence ID" value="GAA4772498.1"/>
    <property type="molecule type" value="Genomic_DNA"/>
</dbReference>
<evidence type="ECO:0000313" key="1">
    <source>
        <dbReference type="EMBL" id="GAA4772498.1"/>
    </source>
</evidence>
<organism evidence="1 2">
    <name type="scientific">Microbacterium gilvum</name>
    <dbReference type="NCBI Taxonomy" id="1336204"/>
    <lineage>
        <taxon>Bacteria</taxon>
        <taxon>Bacillati</taxon>
        <taxon>Actinomycetota</taxon>
        <taxon>Actinomycetes</taxon>
        <taxon>Micrococcales</taxon>
        <taxon>Microbacteriaceae</taxon>
        <taxon>Microbacterium</taxon>
    </lineage>
</organism>
<reference evidence="2" key="1">
    <citation type="journal article" date="2019" name="Int. J. Syst. Evol. Microbiol.">
        <title>The Global Catalogue of Microorganisms (GCM) 10K type strain sequencing project: providing services to taxonomists for standard genome sequencing and annotation.</title>
        <authorList>
            <consortium name="The Broad Institute Genomics Platform"/>
            <consortium name="The Broad Institute Genome Sequencing Center for Infectious Disease"/>
            <person name="Wu L."/>
            <person name="Ma J."/>
        </authorList>
    </citation>
    <scope>NUCLEOTIDE SEQUENCE [LARGE SCALE GENOMIC DNA]</scope>
    <source>
        <strain evidence="2">JCM 18537</strain>
    </source>
</reference>
<protein>
    <submittedName>
        <fullName evidence="1">Uncharacterized protein</fullName>
    </submittedName>
</protein>
<gene>
    <name evidence="1" type="ORF">GCM10023351_15870</name>
</gene>
<evidence type="ECO:0000313" key="2">
    <source>
        <dbReference type="Proteomes" id="UP001501645"/>
    </source>
</evidence>
<accession>A0ABP9A231</accession>
<sequence>MTLPDPVSAVDHPSDSKAQRDAEVVILASLSEQIAVPLSKASIPTGNGGRVEIDGASDDLSVLVEVYARQGTLAGAQPKKLATDALKLTWIGAQVGAKRLILAVADARVEAYLRRPTAWLTQALVDLGVEVIRVEVDEATAETLHRAQQTQYR</sequence>
<dbReference type="Proteomes" id="UP001501645">
    <property type="component" value="Unassembled WGS sequence"/>
</dbReference>
<name>A0ABP9A231_9MICO</name>
<proteinExistence type="predicted"/>
<keyword evidence="2" id="KW-1185">Reference proteome</keyword>
<dbReference type="RefSeq" id="WP_345437830.1">
    <property type="nucleotide sequence ID" value="NZ_BAABKO010000002.1"/>
</dbReference>